<reference evidence="1 2" key="1">
    <citation type="submission" date="2016-10" db="EMBL/GenBank/DDBJ databases">
        <authorList>
            <person name="Cai Z."/>
        </authorList>
    </citation>
    <scope>NUCLEOTIDE SEQUENCE [LARGE SCALE GENOMIC DNA]</scope>
</reference>
<dbReference type="AlphaFoldDB" id="A0A383W275"/>
<sequence length="222" mass="24386">MGNKATPKASITLLEKADDGWKFARSPSAAGDFSLKHKLGKKLTMGVGFTDNTVRKIKSIPGLVLSADLQARNDLKLSVSHNLASKASKLGFTHDRKLNGKKTTIKLNYLTKTKNVAGEVISALAANKKATVAFTEKQVTNVKIALTDDKWTYEPSYNLVKKAPSLAISRPMHGGKYKFGWNLKTDDLSLEYGYKALKFVAFKSPNQPVPRVAASFEHDLEF</sequence>
<accession>A0A383W275</accession>
<proteinExistence type="predicted"/>
<evidence type="ECO:0000313" key="1">
    <source>
        <dbReference type="EMBL" id="SZX71212.1"/>
    </source>
</evidence>
<organism evidence="1 2">
    <name type="scientific">Tetradesmus obliquus</name>
    <name type="common">Green alga</name>
    <name type="synonym">Acutodesmus obliquus</name>
    <dbReference type="NCBI Taxonomy" id="3088"/>
    <lineage>
        <taxon>Eukaryota</taxon>
        <taxon>Viridiplantae</taxon>
        <taxon>Chlorophyta</taxon>
        <taxon>core chlorophytes</taxon>
        <taxon>Chlorophyceae</taxon>
        <taxon>CS clade</taxon>
        <taxon>Sphaeropleales</taxon>
        <taxon>Scenedesmaceae</taxon>
        <taxon>Tetradesmus</taxon>
    </lineage>
</organism>
<dbReference type="Proteomes" id="UP000256970">
    <property type="component" value="Unassembled WGS sequence"/>
</dbReference>
<gene>
    <name evidence="1" type="ORF">BQ4739_LOCUS11349</name>
</gene>
<protein>
    <submittedName>
        <fullName evidence="1">Uncharacterized protein</fullName>
    </submittedName>
</protein>
<evidence type="ECO:0000313" key="2">
    <source>
        <dbReference type="Proteomes" id="UP000256970"/>
    </source>
</evidence>
<dbReference type="EMBL" id="FNXT01001036">
    <property type="protein sequence ID" value="SZX71212.1"/>
    <property type="molecule type" value="Genomic_DNA"/>
</dbReference>
<name>A0A383W275_TETOB</name>
<keyword evidence="2" id="KW-1185">Reference proteome</keyword>